<dbReference type="GO" id="GO:0016705">
    <property type="term" value="F:oxidoreductase activity, acting on paired donors, with incorporation or reduction of molecular oxygen"/>
    <property type="evidence" value="ECO:0007669"/>
    <property type="project" value="InterPro"/>
</dbReference>
<dbReference type="InterPro" id="IPR036396">
    <property type="entry name" value="Cyt_P450_sf"/>
</dbReference>
<dbReference type="AlphaFoldDB" id="A0A367KKC6"/>
<keyword evidence="5 6" id="KW-0349">Heme</keyword>
<feature type="binding site" description="axial binding residue" evidence="5">
    <location>
        <position position="469"/>
    </location>
    <ligand>
        <name>heme</name>
        <dbReference type="ChEBI" id="CHEBI:30413"/>
    </ligand>
    <ligandPart>
        <name>Fe</name>
        <dbReference type="ChEBI" id="CHEBI:18248"/>
    </ligandPart>
</feature>
<dbReference type="PRINTS" id="PR00385">
    <property type="entry name" value="P450"/>
</dbReference>
<dbReference type="GO" id="GO:0004497">
    <property type="term" value="F:monooxygenase activity"/>
    <property type="evidence" value="ECO:0007669"/>
    <property type="project" value="UniProtKB-KW"/>
</dbReference>
<evidence type="ECO:0000256" key="1">
    <source>
        <dbReference type="ARBA" id="ARBA00001971"/>
    </source>
</evidence>
<keyword evidence="7" id="KW-0175">Coiled coil</keyword>
<dbReference type="Pfam" id="PF00067">
    <property type="entry name" value="p450"/>
    <property type="match status" value="1"/>
</dbReference>
<dbReference type="PROSITE" id="PS00086">
    <property type="entry name" value="CYTOCHROME_P450"/>
    <property type="match status" value="1"/>
</dbReference>
<dbReference type="InterPro" id="IPR001128">
    <property type="entry name" value="Cyt_P450"/>
</dbReference>
<evidence type="ECO:0000313" key="8">
    <source>
        <dbReference type="EMBL" id="RCI02684.1"/>
    </source>
</evidence>
<dbReference type="GO" id="GO:0005506">
    <property type="term" value="F:iron ion binding"/>
    <property type="evidence" value="ECO:0007669"/>
    <property type="project" value="InterPro"/>
</dbReference>
<dbReference type="InterPro" id="IPR017972">
    <property type="entry name" value="Cyt_P450_CS"/>
</dbReference>
<protein>
    <submittedName>
        <fullName evidence="8">Cytochrome P450-dit2</fullName>
    </submittedName>
</protein>
<dbReference type="EMBL" id="PJQM01001299">
    <property type="protein sequence ID" value="RCI02684.1"/>
    <property type="molecule type" value="Genomic_DNA"/>
</dbReference>
<evidence type="ECO:0000256" key="4">
    <source>
        <dbReference type="ARBA" id="ARBA00023004"/>
    </source>
</evidence>
<dbReference type="InterPro" id="IPR002401">
    <property type="entry name" value="Cyt_P450_E_grp-I"/>
</dbReference>
<evidence type="ECO:0000313" key="9">
    <source>
        <dbReference type="Proteomes" id="UP000253551"/>
    </source>
</evidence>
<evidence type="ECO:0000256" key="5">
    <source>
        <dbReference type="PIRSR" id="PIRSR602401-1"/>
    </source>
</evidence>
<dbReference type="PRINTS" id="PR00463">
    <property type="entry name" value="EP450I"/>
</dbReference>
<proteinExistence type="inferred from homology"/>
<keyword evidence="4 5" id="KW-0408">Iron</keyword>
<sequence>MEFSKPIIQSYQAALDKFLTMLQKNTKKSYIGIAIALITLQRIYSYFRVPKQLRHITSIPFLTIAKSQYDREPPYSRFKRLILPIISKNSGLYVSKVPFDWTVHIANPIAARQVLMKAESNPKSHEWLHNLGPNAPFYKFLGDDNVGIANGKDWKRQRKIMNPAFHRSMPIKTMASIIPSLFDLIEEEQGKIIVPAVMRDLTLDILGLTIFGFDFNSMQGSSDEWKRIYTTVNEALVDPLLNIMGPFSFLLFFFPEKKRQLDAVAKLSQKLDEIAQQKRKEVKQGLYANKPENEKDLVTLMLEAEEMGEAVTSNTELRHNIAGLFLAGHDTTAHTLSFCFYNLAKNRDVQHKLRQEVLDILGDTPMDVVPTLDQLKTMEYLNLVLKENLRHNGPADNLLPRIAKEDIIVDGTLIPKGTTVNIDIYAIHHDPKNWEDVEKFIPERFAKGGEHDGHEGLTWLPFSNGSRQCIGISFSLTEQRLILAMMVRKYEISISKDSIHYDHIIMNETATKAPDSLELIFTKRY</sequence>
<reference evidence="8 9" key="1">
    <citation type="journal article" date="2018" name="G3 (Bethesda)">
        <title>Phylogenetic and Phylogenomic Definition of Rhizopus Species.</title>
        <authorList>
            <person name="Gryganskyi A.P."/>
            <person name="Golan J."/>
            <person name="Dolatabadi S."/>
            <person name="Mondo S."/>
            <person name="Robb S."/>
            <person name="Idnurm A."/>
            <person name="Muszewska A."/>
            <person name="Steczkiewicz K."/>
            <person name="Masonjones S."/>
            <person name="Liao H.L."/>
            <person name="Gajdeczka M.T."/>
            <person name="Anike F."/>
            <person name="Vuek A."/>
            <person name="Anishchenko I.M."/>
            <person name="Voigt K."/>
            <person name="de Hoog G.S."/>
            <person name="Smith M.E."/>
            <person name="Heitman J."/>
            <person name="Vilgalys R."/>
            <person name="Stajich J.E."/>
        </authorList>
    </citation>
    <scope>NUCLEOTIDE SEQUENCE [LARGE SCALE GENOMIC DNA]</scope>
    <source>
        <strain evidence="8 9">LSU 92-RS-03</strain>
    </source>
</reference>
<dbReference type="STRING" id="4846.A0A367KKC6"/>
<dbReference type="Gene3D" id="1.10.630.10">
    <property type="entry name" value="Cytochrome P450"/>
    <property type="match status" value="1"/>
</dbReference>
<evidence type="ECO:0000256" key="3">
    <source>
        <dbReference type="ARBA" id="ARBA00022723"/>
    </source>
</evidence>
<comment type="similarity">
    <text evidence="2 6">Belongs to the cytochrome P450 family.</text>
</comment>
<dbReference type="SUPFAM" id="SSF48264">
    <property type="entry name" value="Cytochrome P450"/>
    <property type="match status" value="1"/>
</dbReference>
<feature type="coiled-coil region" evidence="7">
    <location>
        <begin position="257"/>
        <end position="284"/>
    </location>
</feature>
<accession>A0A367KKC6</accession>
<evidence type="ECO:0000256" key="7">
    <source>
        <dbReference type="SAM" id="Coils"/>
    </source>
</evidence>
<dbReference type="CDD" id="cd00302">
    <property type="entry name" value="cytochrome_P450"/>
    <property type="match status" value="1"/>
</dbReference>
<keyword evidence="6" id="KW-0503">Monooxygenase</keyword>
<dbReference type="OrthoDB" id="1470350at2759"/>
<dbReference type="PANTHER" id="PTHR24305:SF166">
    <property type="entry name" value="CYTOCHROME P450 12A4, MITOCHONDRIAL-RELATED"/>
    <property type="match status" value="1"/>
</dbReference>
<keyword evidence="6" id="KW-0560">Oxidoreductase</keyword>
<evidence type="ECO:0000256" key="6">
    <source>
        <dbReference type="RuleBase" id="RU000461"/>
    </source>
</evidence>
<keyword evidence="3 5" id="KW-0479">Metal-binding</keyword>
<name>A0A367KKC6_RHIST</name>
<dbReference type="Proteomes" id="UP000253551">
    <property type="component" value="Unassembled WGS sequence"/>
</dbReference>
<dbReference type="InterPro" id="IPR050121">
    <property type="entry name" value="Cytochrome_P450_monoxygenase"/>
</dbReference>
<evidence type="ECO:0000256" key="2">
    <source>
        <dbReference type="ARBA" id="ARBA00010617"/>
    </source>
</evidence>
<organism evidence="8 9">
    <name type="scientific">Rhizopus stolonifer</name>
    <name type="common">Rhizopus nigricans</name>
    <dbReference type="NCBI Taxonomy" id="4846"/>
    <lineage>
        <taxon>Eukaryota</taxon>
        <taxon>Fungi</taxon>
        <taxon>Fungi incertae sedis</taxon>
        <taxon>Mucoromycota</taxon>
        <taxon>Mucoromycotina</taxon>
        <taxon>Mucoromycetes</taxon>
        <taxon>Mucorales</taxon>
        <taxon>Mucorineae</taxon>
        <taxon>Rhizopodaceae</taxon>
        <taxon>Rhizopus</taxon>
    </lineage>
</organism>
<comment type="caution">
    <text evidence="8">The sequence shown here is derived from an EMBL/GenBank/DDBJ whole genome shotgun (WGS) entry which is preliminary data.</text>
</comment>
<keyword evidence="9" id="KW-1185">Reference proteome</keyword>
<gene>
    <name evidence="8" type="primary">DIT2_8</name>
    <name evidence="8" type="ORF">CU098_011160</name>
</gene>
<dbReference type="PANTHER" id="PTHR24305">
    <property type="entry name" value="CYTOCHROME P450"/>
    <property type="match status" value="1"/>
</dbReference>
<comment type="cofactor">
    <cofactor evidence="1 5">
        <name>heme</name>
        <dbReference type="ChEBI" id="CHEBI:30413"/>
    </cofactor>
</comment>
<dbReference type="GO" id="GO:0020037">
    <property type="term" value="F:heme binding"/>
    <property type="evidence" value="ECO:0007669"/>
    <property type="project" value="InterPro"/>
</dbReference>